<keyword evidence="1" id="KW-0175">Coiled coil</keyword>
<proteinExistence type="predicted"/>
<organism evidence="2 3">
    <name type="scientific">Shewanella surugensis</name>
    <dbReference type="NCBI Taxonomy" id="212020"/>
    <lineage>
        <taxon>Bacteria</taxon>
        <taxon>Pseudomonadati</taxon>
        <taxon>Pseudomonadota</taxon>
        <taxon>Gammaproteobacteria</taxon>
        <taxon>Alteromonadales</taxon>
        <taxon>Shewanellaceae</taxon>
        <taxon>Shewanella</taxon>
    </lineage>
</organism>
<feature type="coiled-coil region" evidence="1">
    <location>
        <begin position="89"/>
        <end position="123"/>
    </location>
</feature>
<sequence>MSALVIDEADRQLLARLVTIRKQKERKSRRKLVELEAVCADIRQDIANVTEERKAVLMAIRQQSLPEDSLTPSEFDDFKLVLARRYQKERALAQSIQEHKEKLSEVEQAIVRLNFDIQKLIKDQEKLKVVIDEQ</sequence>
<evidence type="ECO:0000313" key="3">
    <source>
        <dbReference type="Proteomes" id="UP001203423"/>
    </source>
</evidence>
<protein>
    <submittedName>
        <fullName evidence="2">Uncharacterized protein</fullName>
    </submittedName>
</protein>
<evidence type="ECO:0000313" key="2">
    <source>
        <dbReference type="EMBL" id="MCL1123685.1"/>
    </source>
</evidence>
<reference evidence="2 3" key="1">
    <citation type="submission" date="2022-01" db="EMBL/GenBank/DDBJ databases">
        <title>Whole genome-based taxonomy of the Shewanellaceae.</title>
        <authorList>
            <person name="Martin-Rodriguez A.J."/>
        </authorList>
    </citation>
    <scope>NUCLEOTIDE SEQUENCE [LARGE SCALE GENOMIC DNA]</scope>
    <source>
        <strain evidence="2 3">DSM 17177</strain>
    </source>
</reference>
<comment type="caution">
    <text evidence="2">The sequence shown here is derived from an EMBL/GenBank/DDBJ whole genome shotgun (WGS) entry which is preliminary data.</text>
</comment>
<accession>A0ABT0L8I5</accession>
<keyword evidence="3" id="KW-1185">Reference proteome</keyword>
<gene>
    <name evidence="2" type="ORF">L2764_04085</name>
</gene>
<dbReference type="RefSeq" id="WP_248938971.1">
    <property type="nucleotide sequence ID" value="NZ_JAKIKS010000010.1"/>
</dbReference>
<dbReference type="EMBL" id="JAKIKS010000010">
    <property type="protein sequence ID" value="MCL1123685.1"/>
    <property type="molecule type" value="Genomic_DNA"/>
</dbReference>
<name>A0ABT0L8I5_9GAMM</name>
<dbReference type="Proteomes" id="UP001203423">
    <property type="component" value="Unassembled WGS sequence"/>
</dbReference>
<evidence type="ECO:0000256" key="1">
    <source>
        <dbReference type="SAM" id="Coils"/>
    </source>
</evidence>